<dbReference type="PANTHER" id="PTHR12526">
    <property type="entry name" value="GLYCOSYLTRANSFERASE"/>
    <property type="match status" value="1"/>
</dbReference>
<feature type="domain" description="DUF3492" evidence="3">
    <location>
        <begin position="2181"/>
        <end position="2479"/>
    </location>
</feature>
<accession>A0AAD6NL51</accession>
<feature type="transmembrane region" description="Helical" evidence="2">
    <location>
        <begin position="1192"/>
        <end position="1212"/>
    </location>
</feature>
<feature type="transmembrane region" description="Helical" evidence="2">
    <location>
        <begin position="1707"/>
        <end position="1728"/>
    </location>
</feature>
<feature type="transmembrane region" description="Helical" evidence="2">
    <location>
        <begin position="1251"/>
        <end position="1274"/>
    </location>
</feature>
<dbReference type="EMBL" id="JAQGDS010000003">
    <property type="protein sequence ID" value="KAJ6262524.1"/>
    <property type="molecule type" value="Genomic_DNA"/>
</dbReference>
<organism evidence="4 5">
    <name type="scientific">Drechslerella dactyloides</name>
    <name type="common">Nematode-trapping fungus</name>
    <name type="synonym">Arthrobotrys dactyloides</name>
    <dbReference type="NCBI Taxonomy" id="74499"/>
    <lineage>
        <taxon>Eukaryota</taxon>
        <taxon>Fungi</taxon>
        <taxon>Dikarya</taxon>
        <taxon>Ascomycota</taxon>
        <taxon>Pezizomycotina</taxon>
        <taxon>Orbiliomycetes</taxon>
        <taxon>Orbiliales</taxon>
        <taxon>Orbiliaceae</taxon>
        <taxon>Drechslerella</taxon>
    </lineage>
</organism>
<gene>
    <name evidence="4" type="ORF">Dda_3335</name>
</gene>
<keyword evidence="2" id="KW-0472">Membrane</keyword>
<feature type="transmembrane region" description="Helical" evidence="2">
    <location>
        <begin position="1310"/>
        <end position="1329"/>
    </location>
</feature>
<dbReference type="PANTHER" id="PTHR12526:SF630">
    <property type="entry name" value="GLYCOSYLTRANSFERASE"/>
    <property type="match status" value="1"/>
</dbReference>
<dbReference type="Pfam" id="PF13692">
    <property type="entry name" value="Glyco_trans_1_4"/>
    <property type="match status" value="1"/>
</dbReference>
<evidence type="ECO:0000256" key="1">
    <source>
        <dbReference type="SAM" id="MobiDB-lite"/>
    </source>
</evidence>
<dbReference type="Gene3D" id="3.40.50.2000">
    <property type="entry name" value="Glycogen Phosphorylase B"/>
    <property type="match status" value="1"/>
</dbReference>
<reference evidence="4" key="1">
    <citation type="submission" date="2023-01" db="EMBL/GenBank/DDBJ databases">
        <title>The chitinases involved in constricting ring structure development in the nematode-trapping fungus Drechslerella dactyloides.</title>
        <authorList>
            <person name="Wang R."/>
            <person name="Zhang L."/>
            <person name="Tang P."/>
            <person name="Li S."/>
            <person name="Liang L."/>
        </authorList>
    </citation>
    <scope>NUCLEOTIDE SEQUENCE</scope>
    <source>
        <strain evidence="4">YMF1.00031</strain>
    </source>
</reference>
<feature type="transmembrane region" description="Helical" evidence="2">
    <location>
        <begin position="926"/>
        <end position="945"/>
    </location>
</feature>
<dbReference type="Pfam" id="PF11997">
    <property type="entry name" value="DUF3492"/>
    <property type="match status" value="1"/>
</dbReference>
<evidence type="ECO:0000313" key="5">
    <source>
        <dbReference type="Proteomes" id="UP001221413"/>
    </source>
</evidence>
<feature type="transmembrane region" description="Helical" evidence="2">
    <location>
        <begin position="965"/>
        <end position="982"/>
    </location>
</feature>
<dbReference type="Proteomes" id="UP001221413">
    <property type="component" value="Unassembled WGS sequence"/>
</dbReference>
<dbReference type="InterPro" id="IPR022622">
    <property type="entry name" value="DUF3492"/>
</dbReference>
<feature type="transmembrane region" description="Helical" evidence="2">
    <location>
        <begin position="898"/>
        <end position="920"/>
    </location>
</feature>
<evidence type="ECO:0000313" key="4">
    <source>
        <dbReference type="EMBL" id="KAJ6262524.1"/>
    </source>
</evidence>
<feature type="transmembrane region" description="Helical" evidence="2">
    <location>
        <begin position="870"/>
        <end position="891"/>
    </location>
</feature>
<keyword evidence="5" id="KW-1185">Reference proteome</keyword>
<proteinExistence type="predicted"/>
<feature type="transmembrane region" description="Helical" evidence="2">
    <location>
        <begin position="70"/>
        <end position="96"/>
    </location>
</feature>
<feature type="transmembrane region" description="Helical" evidence="2">
    <location>
        <begin position="1159"/>
        <end position="1186"/>
    </location>
</feature>
<feature type="region of interest" description="Disordered" evidence="1">
    <location>
        <begin position="2792"/>
        <end position="2818"/>
    </location>
</feature>
<evidence type="ECO:0000256" key="2">
    <source>
        <dbReference type="SAM" id="Phobius"/>
    </source>
</evidence>
<sequence length="2818" mass="321927">MPVPSDEDDASFNYLCHQSDVLSCTVTKSYSCYQRSWGSLSPLSPAQNSFKMVLIFSNALVPHELRFIHWYQWASFYGSLGLMGLPLLVWFIKFAIFKLQAWKARPPRSPTSLFIKHYLASRRTQVLTKKRKKFPDQISTFGTYMGRDINDLWGRGFELLILDEEVIATLRRPRLSSIPEEAGGEAPKSVKAILCYIGKPFLGQNTSDEQKLGAVVDAVHRLLRSPDAYGLVMPADILPNPMLNELLHHCGHLSIPVFIQSMPPFTDVVGLDMTQMAGVIFENACIHPDGERRDFFQAYHLRHGLGRCARQRETRPQFFIGFHDGWQIRPRAATVRRAFKLAKFFGATLQVTPASSQSQIDEFYPAERCLSGFEWLKRDDVIQLHKDWVEEKKPICCDDKGHYEVSRLDTDTLSTIIPGLAQYIQLFDVQDEGHREGPALEPISATNYNLEAPRRQNFWTMSSLNDLLCPLGCYDIGEEILQDHFNAIQTSQEHLRDINMLEVVAEAELHNDKLHLFVSLKAPDFLGTTLHAYLATTGVPREERFYYEIDLARSTNPDLPEDTLPPRVLAELNNATYAEQLTLLSQIQAADNPKNSVMVGVEKRCHELLIQDATRLAWKEVHARYLLKGDMGIYDVLGIRLNWYRRQGANLLPCRRRLEQMFEIIDAIVADALFNDDEDTISTITEGLTHAFGRTNTRFSQVDVLSDLFALMVFSAFRKYGFEEVYLEATDRCPLFHHQKDQASVFAEQSVLGYQCEIYFDVTPRVLGELIYDRYREYLRAHPPPANSWDDGDLFTAYSKVEYVPESETGGEKVKPLRRPSNQLSAMEDAKTYSHLSTFYLLGIIDILLLTFLGRGLYLTSFMREVEVLMASFALLTALLMGAGVTGWFAFDSMNHFFVSRLAGGFMLSSVVSICAFLAFGFQYGWYPAAIFVAYFNFLSPYLNLIGILATTHHDAAPLQSGRKVLAKSMVILLLSPIITTFVNGHDIVIYLPICYTSLFVLLYNYRKLCINWATWLDKIVIIDDNKILEWWADEYSGGDQSAVPKDDEGSRSTLLEVARALLLKRIRAADSKKHGVVTGFFPVQETHFVKQLAEGYRESVWLLEKDALGAAIPEPYTSTWNMQLKVALNSQRLFVRGLKEHSPFQMWRYSKYDVAQNVTLFIIALLDRWVAIAMSANGFVGNLYIEFRARYGIAFGLLYFLSGAIALDSHVQRYRGAMTKKSKEKLKGERALHKALSADIARKRMMYYKAFWELSLYLAFLFGICTMIMWLFVYDTEQTVLYFGYCYGYAGVLIMQFNRVFTRSIKKCNWAMIISALIGFFTGVALHLVPSLRSSRFNDIIALATAATLGVISSYYLTDFSPQPKQKANDDADNGEKTNRELYLQKYLGLTLDEPCVKPKSIELLSDEFEHIRYHPGHNISDQIEKILTTRKPSIELRKAFPALSSYQSQAYIRWRTGTSNIYLTTISGMRKLGSQHSMAVGIVRDIHLDVYTSVPGAMPYFVQEDQVDLIAQVLAGALLHETCEAVFSLSHADAALAETCLLDSEDSLLSRRMRLQLGFSDHRSLAKICERTNVELLRHLTFDQPVNQNWVNLPEDVREMIVAHVENRDFLPTLDVVNWMGTITREPWRLRVERMKLRVRQCLAIHGMANKSISRIAGTRPISYISRAAFVLPDLPPTDNLELMQINKPPKTGFVASCKRWGSSFYYFLVALAKYAAITSGAGYDMGRELGHALRNKWYRMPVLTVVLFCWRACRRVKKFAITIFLFHHRPVITKLLKVAKYGIPRILTARTIIVDDPQNPMTGFLTRDSITIRCEIYAGILTQPGDKKSWRGSCEYDTSQRLRSLKTGAVDRPVKTTYEYESSKHIRHPIRKTVLKDNRIDKIYYDAQGRQSHGSLFAGDREWYFEYLYCATPPNSREILKARYTSLDPNYTAIYSVYWCIVPLREDGNPQTWKPYDKITRLVYTFNERSWDVTWTYAHPRHPTLSTVFLERDEIRFQDQPPREALQDVYGFYKKPKDLGFESEDMLFFHPPSRIGSRFAASLGRSKPSFFSFSKQKVVYGPINTAKLRTILWQQWASAENLDAVSACYIDELILREEPLLREYWTLRDRGHFKRANQYIRQNINIIAATIEITDDVSQNTWLSIKVGDLLTMGGAKDATHLTLRPEDCYQDTYDKLSVTFLDTGCWPDAPGGVSACRRDLVNGHTTIRNHVLVESASDYGVPRHQIERNVNSMQVIPLWGLEGRTPNHGLFDNLLDTQVENRIRDTDIKEDVVGTFIPLLKTLIKGARQVRYSNEDLVTYTNVILNMSKYFEEKDYNKSWRAKETLEAWRQAWMTEDDDANINNPSTFLKIEMPSLFDFDSALELFICYFFVYHCRIPDAPPTVFQSTHHGIGSLYGMILKLRRGVTWGIWDHGLMWRENCLNISTAQCQLAIPVQNMLLGMMKLAANLAYFHADVLLPSTSVYSPDWEVELGTDAGLRQSRKEFRRKIDPVANGTDDMGSLQPVTESISSEPTVVMLSNAQAIKDIKNAIRAADVIINTFGFKNYHLAIYDAIDRVPAHTVEILKIIASRGLTGLVKLGGLGSPKTALKGAWLFMNSSSSEDLPRVIGEAALNGIPIAATEAGAAARVLVDPDDPDARYGEVVPPNDPVALARAQLSLLAMLGPWAKYTEDAVQPPPLPETFTPEDREWISRRMYEKADDRRKLGLRLREVVPRSFHNERYLREHEQMYWAQSFRSKQRRDPALTALAARQNRLGRTCSMRVEERTELYSMWEREGRWQDFDEPENRWSKWQEGNAAKSERRKAMSWLGGEEV</sequence>
<feature type="transmembrane region" description="Helical" evidence="2">
    <location>
        <begin position="988"/>
        <end position="1006"/>
    </location>
</feature>
<dbReference type="SUPFAM" id="SSF53756">
    <property type="entry name" value="UDP-Glycosyltransferase/glycogen phosphorylase"/>
    <property type="match status" value="1"/>
</dbReference>
<feature type="transmembrane region" description="Helical" evidence="2">
    <location>
        <begin position="1341"/>
        <end position="1358"/>
    </location>
</feature>
<feature type="transmembrane region" description="Helical" evidence="2">
    <location>
        <begin position="1280"/>
        <end position="1298"/>
    </location>
</feature>
<protein>
    <recommendedName>
        <fullName evidence="3">DUF3492 domain-containing protein</fullName>
    </recommendedName>
</protein>
<keyword evidence="2" id="KW-0812">Transmembrane</keyword>
<name>A0AAD6NL51_DREDA</name>
<comment type="caution">
    <text evidence="4">The sequence shown here is derived from an EMBL/GenBank/DDBJ whole genome shotgun (WGS) entry which is preliminary data.</text>
</comment>
<keyword evidence="2" id="KW-1133">Transmembrane helix</keyword>
<feature type="transmembrane region" description="Helical" evidence="2">
    <location>
        <begin position="839"/>
        <end position="858"/>
    </location>
</feature>
<evidence type="ECO:0000259" key="3">
    <source>
        <dbReference type="Pfam" id="PF11997"/>
    </source>
</evidence>